<dbReference type="AlphaFoldDB" id="A0A1V9ZW26"/>
<protein>
    <submittedName>
        <fullName evidence="1">Uncharacterized protein</fullName>
    </submittedName>
</protein>
<name>A0A1V9ZW26_9STRA</name>
<sequence>MSSSALFNGFNPINRFVYGAPFYNSNVVDILMDELIVDLKTFDARNFDNNVISDHTNHAITGLMIRIFMNWLTSLPKTMHSSVQEIPITTPPSKLHESLHCGSNNSTTTLSTDQVVIDKTSLVKEATPPSHDDLNTLDVSMMQFLLIALHQCATQAMVNLTHHSDEVTGVDTVNRINVSTPSQEHCGYLSIPCNSTAQPSQDLPSPLQQSAVQANIFTALQQHFKHPIANTNTKDISQDHGGSTIKTCAAQSRQFYNSTTFGSNQYTNNIQWTDTGGILSDTTIK</sequence>
<organism evidence="1 2">
    <name type="scientific">Thraustotheca clavata</name>
    <dbReference type="NCBI Taxonomy" id="74557"/>
    <lineage>
        <taxon>Eukaryota</taxon>
        <taxon>Sar</taxon>
        <taxon>Stramenopiles</taxon>
        <taxon>Oomycota</taxon>
        <taxon>Saprolegniomycetes</taxon>
        <taxon>Saprolegniales</taxon>
        <taxon>Achlyaceae</taxon>
        <taxon>Thraustotheca</taxon>
    </lineage>
</organism>
<reference evidence="1 2" key="1">
    <citation type="journal article" date="2014" name="Genome Biol. Evol.">
        <title>The secreted proteins of Achlya hypogyna and Thraustotheca clavata identify the ancestral oomycete secretome and reveal gene acquisitions by horizontal gene transfer.</title>
        <authorList>
            <person name="Misner I."/>
            <person name="Blouin N."/>
            <person name="Leonard G."/>
            <person name="Richards T.A."/>
            <person name="Lane C.E."/>
        </authorList>
    </citation>
    <scope>NUCLEOTIDE SEQUENCE [LARGE SCALE GENOMIC DNA]</scope>
    <source>
        <strain evidence="1 2">ATCC 34112</strain>
    </source>
</reference>
<gene>
    <name evidence="1" type="ORF">THRCLA_21477</name>
</gene>
<proteinExistence type="predicted"/>
<evidence type="ECO:0000313" key="2">
    <source>
        <dbReference type="Proteomes" id="UP000243217"/>
    </source>
</evidence>
<keyword evidence="2" id="KW-1185">Reference proteome</keyword>
<dbReference type="EMBL" id="JNBS01001185">
    <property type="protein sequence ID" value="OQS02215.1"/>
    <property type="molecule type" value="Genomic_DNA"/>
</dbReference>
<evidence type="ECO:0000313" key="1">
    <source>
        <dbReference type="EMBL" id="OQS02215.1"/>
    </source>
</evidence>
<dbReference type="Proteomes" id="UP000243217">
    <property type="component" value="Unassembled WGS sequence"/>
</dbReference>
<accession>A0A1V9ZW26</accession>
<comment type="caution">
    <text evidence="1">The sequence shown here is derived from an EMBL/GenBank/DDBJ whole genome shotgun (WGS) entry which is preliminary data.</text>
</comment>